<protein>
    <submittedName>
        <fullName evidence="3">Uncharacterized protein</fullName>
    </submittedName>
</protein>
<evidence type="ECO:0000313" key="4">
    <source>
        <dbReference type="Proteomes" id="UP000178912"/>
    </source>
</evidence>
<dbReference type="PANTHER" id="PTHR42024:SF1">
    <property type="entry name" value="AMINO ACID PERMEASE_ SLC12A DOMAIN-CONTAINING PROTEIN"/>
    <property type="match status" value="1"/>
</dbReference>
<reference evidence="4" key="1">
    <citation type="submission" date="2016-03" db="EMBL/GenBank/DDBJ databases">
        <authorList>
            <person name="Guldener U."/>
        </authorList>
    </citation>
    <scope>NUCLEOTIDE SEQUENCE [LARGE SCALE GENOMIC DNA]</scope>
    <source>
        <strain evidence="4">04CH-RAC-A.6.1</strain>
    </source>
</reference>
<dbReference type="PANTHER" id="PTHR42024">
    <property type="entry name" value="AMINO ACID PERMEASE_ SLC12A DOMAIN-CONTAINING PROTEIN"/>
    <property type="match status" value="1"/>
</dbReference>
<dbReference type="EMBL" id="FJUX01000047">
    <property type="protein sequence ID" value="CZT00712.1"/>
    <property type="molecule type" value="Genomic_DNA"/>
</dbReference>
<keyword evidence="4" id="KW-1185">Reference proteome</keyword>
<accession>A0A1E1KRR7</accession>
<dbReference type="AlphaFoldDB" id="A0A1E1KRR7"/>
<feature type="transmembrane region" description="Helical" evidence="2">
    <location>
        <begin position="265"/>
        <end position="285"/>
    </location>
</feature>
<feature type="transmembrane region" description="Helical" evidence="2">
    <location>
        <begin position="297"/>
        <end position="319"/>
    </location>
</feature>
<dbReference type="Proteomes" id="UP000178912">
    <property type="component" value="Unassembled WGS sequence"/>
</dbReference>
<keyword evidence="2" id="KW-1133">Transmembrane helix</keyword>
<dbReference type="OrthoDB" id="4838853at2759"/>
<gene>
    <name evidence="3" type="ORF">RAG0_08645</name>
</gene>
<feature type="region of interest" description="Disordered" evidence="1">
    <location>
        <begin position="1"/>
        <end position="21"/>
    </location>
</feature>
<evidence type="ECO:0000256" key="2">
    <source>
        <dbReference type="SAM" id="Phobius"/>
    </source>
</evidence>
<name>A0A1E1KRR7_9HELO</name>
<evidence type="ECO:0000313" key="3">
    <source>
        <dbReference type="EMBL" id="CZT00712.1"/>
    </source>
</evidence>
<sequence>MSAPEAVGNGVGIGSQHIGTTPEGHIIAADQQNRRIPEDPEKADQDAIRTHQESMALSENPEKVLESVNEDPEKEALAAAIAEQDRARARLERENEIHPTNENDHRIGDLTAPFEIMGEDATTVDGIESTVDGRDDPKAAPLPPSRPPLEKLAQKNPKATDHLSITIGPAVIILFDVIVPIIIYYAWYNTRVRERKQACRQQNQPLQTCSIPQIEYNEEILGYAVISFGFGELYILVVRVARLLRHRDLCAPLLSRSKWELDATSWVYGVSMICALIPFVVGSTLEIPELYLYSPGFLMAFLGCVMILSILPIPLPIGINSHARGTAMRPFIYYAAEDFIAVDGLQDREFRVRYNARYDASKAFRRMFLILTFWWIAGVIIYLGCLSAVIWKLHFHYAFGLSLGVLFAYLTIWALASYYFVMWSMHREKVAWEKASPT</sequence>
<organism evidence="3 4">
    <name type="scientific">Rhynchosporium agropyri</name>
    <dbReference type="NCBI Taxonomy" id="914238"/>
    <lineage>
        <taxon>Eukaryota</taxon>
        <taxon>Fungi</taxon>
        <taxon>Dikarya</taxon>
        <taxon>Ascomycota</taxon>
        <taxon>Pezizomycotina</taxon>
        <taxon>Leotiomycetes</taxon>
        <taxon>Helotiales</taxon>
        <taxon>Ploettnerulaceae</taxon>
        <taxon>Rhynchosporium</taxon>
    </lineage>
</organism>
<feature type="transmembrane region" description="Helical" evidence="2">
    <location>
        <begin position="367"/>
        <end position="391"/>
    </location>
</feature>
<keyword evidence="2" id="KW-0812">Transmembrane</keyword>
<feature type="transmembrane region" description="Helical" evidence="2">
    <location>
        <begin position="163"/>
        <end position="187"/>
    </location>
</feature>
<evidence type="ECO:0000256" key="1">
    <source>
        <dbReference type="SAM" id="MobiDB-lite"/>
    </source>
</evidence>
<keyword evidence="2" id="KW-0472">Membrane</keyword>
<feature type="region of interest" description="Disordered" evidence="1">
    <location>
        <begin position="127"/>
        <end position="155"/>
    </location>
</feature>
<proteinExistence type="predicted"/>
<feature type="transmembrane region" description="Helical" evidence="2">
    <location>
        <begin position="397"/>
        <end position="421"/>
    </location>
</feature>